<protein>
    <submittedName>
        <fullName evidence="1">Uncharacterized protein</fullName>
    </submittedName>
</protein>
<reference evidence="1" key="1">
    <citation type="submission" date="2024-06" db="EMBL/GenBank/DDBJ databases">
        <authorList>
            <person name="Campbell A.G."/>
        </authorList>
    </citation>
    <scope>NUCLEOTIDE SEQUENCE</scope>
    <source>
        <strain evidence="1">EM17</strain>
    </source>
</reference>
<sequence length="141" mass="15066">MKSGYGKPGDRMMALAPATLIYSALRTPTIDYHGRPVHAVGLKLADQDLDGALGAMLDTFSAAYPGATGKPRVPIRPNREGTTLLWLESMRLPTIVDATGKPTDPPMAGATAKILASLCPYRRNDTQQGVGAYLKKIILTD</sequence>
<dbReference type="RefSeq" id="WP_350389336.1">
    <property type="nucleotide sequence ID" value="NZ_JBELQD010000001.1"/>
</dbReference>
<evidence type="ECO:0000313" key="2">
    <source>
        <dbReference type="Proteomes" id="UP001432995"/>
    </source>
</evidence>
<proteinExistence type="predicted"/>
<name>A0ABV1QW12_9HYPH</name>
<evidence type="ECO:0000313" key="1">
    <source>
        <dbReference type="EMBL" id="MER2286640.1"/>
    </source>
</evidence>
<comment type="caution">
    <text evidence="1">The sequence shown here is derived from an EMBL/GenBank/DDBJ whole genome shotgun (WGS) entry which is preliminary data.</text>
</comment>
<dbReference type="Proteomes" id="UP001432995">
    <property type="component" value="Unassembled WGS sequence"/>
</dbReference>
<accession>A0ABV1QW12</accession>
<organism evidence="1 2">
    <name type="scientific">Methylobacterium brachiatum</name>
    <dbReference type="NCBI Taxonomy" id="269660"/>
    <lineage>
        <taxon>Bacteria</taxon>
        <taxon>Pseudomonadati</taxon>
        <taxon>Pseudomonadota</taxon>
        <taxon>Alphaproteobacteria</taxon>
        <taxon>Hyphomicrobiales</taxon>
        <taxon>Methylobacteriaceae</taxon>
        <taxon>Methylobacterium</taxon>
    </lineage>
</organism>
<keyword evidence="2" id="KW-1185">Reference proteome</keyword>
<dbReference type="EMBL" id="JBELQD010000001">
    <property type="protein sequence ID" value="MER2286640.1"/>
    <property type="molecule type" value="Genomic_DNA"/>
</dbReference>
<gene>
    <name evidence="1" type="ORF">ABS770_00085</name>
</gene>